<name>A0AA86V5D2_9EUKA</name>
<feature type="transmembrane region" description="Helical" evidence="1">
    <location>
        <begin position="111"/>
        <end position="131"/>
    </location>
</feature>
<organism evidence="2">
    <name type="scientific">Hexamita inflata</name>
    <dbReference type="NCBI Taxonomy" id="28002"/>
    <lineage>
        <taxon>Eukaryota</taxon>
        <taxon>Metamonada</taxon>
        <taxon>Diplomonadida</taxon>
        <taxon>Hexamitidae</taxon>
        <taxon>Hexamitinae</taxon>
        <taxon>Hexamita</taxon>
    </lineage>
</organism>
<dbReference type="Proteomes" id="UP001642409">
    <property type="component" value="Unassembled WGS sequence"/>
</dbReference>
<reference evidence="2" key="1">
    <citation type="submission" date="2023-06" db="EMBL/GenBank/DDBJ databases">
        <authorList>
            <person name="Kurt Z."/>
        </authorList>
    </citation>
    <scope>NUCLEOTIDE SEQUENCE</scope>
</reference>
<keyword evidence="1" id="KW-1133">Transmembrane helix</keyword>
<gene>
    <name evidence="3" type="ORF">HINF_LOCUS10148</name>
    <name evidence="2" type="ORF">HINF_LOCUS64711</name>
</gene>
<dbReference type="AlphaFoldDB" id="A0AA86V5D2"/>
<keyword evidence="1" id="KW-0472">Membrane</keyword>
<dbReference type="EMBL" id="CATOUU010001177">
    <property type="protein sequence ID" value="CAI9977066.1"/>
    <property type="molecule type" value="Genomic_DNA"/>
</dbReference>
<evidence type="ECO:0000313" key="2">
    <source>
        <dbReference type="EMBL" id="CAI9977066.1"/>
    </source>
</evidence>
<keyword evidence="1 2" id="KW-0812">Transmembrane</keyword>
<protein>
    <submittedName>
        <fullName evidence="2">MatE and transmembrane domain-containing protein</fullName>
    </submittedName>
    <submittedName>
        <fullName evidence="3">MatE_and transmembrane domain-containing protein</fullName>
    </submittedName>
</protein>
<dbReference type="EMBL" id="CAXDID020000022">
    <property type="protein sequence ID" value="CAL5987984.1"/>
    <property type="molecule type" value="Genomic_DNA"/>
</dbReference>
<reference evidence="3 4" key="2">
    <citation type="submission" date="2024-07" db="EMBL/GenBank/DDBJ databases">
        <authorList>
            <person name="Akdeniz Z."/>
        </authorList>
    </citation>
    <scope>NUCLEOTIDE SEQUENCE [LARGE SCALE GENOMIC DNA]</scope>
</reference>
<feature type="transmembrane region" description="Helical" evidence="1">
    <location>
        <begin position="71"/>
        <end position="91"/>
    </location>
</feature>
<keyword evidence="4" id="KW-1185">Reference proteome</keyword>
<evidence type="ECO:0000313" key="4">
    <source>
        <dbReference type="Proteomes" id="UP001642409"/>
    </source>
</evidence>
<sequence>MASCHFYFNLGDALNYVFTFQLVSYDDVTIVSFTLIQLQLSNALNQSIMNNLGSAMRLNSQLKRYDRVYSIFKAAFIVLIFNFAFQIVTFSVRNVIFNLIFMKELKPSNEFYHASLDGIFGTFNAFTVALIRSEQKQGKGIIIGTFKLIIAVGIWFVAKYTNQGNSHFSVMLYFYKYCVDIIGLGYYVLIFAKYRRMKYNSKIEEKQTVQHQVELEAPKLVLQQIQNIENISRNTSTDRESKSKEITTSRDIQKSSKQDVFLSQSWALEENKE</sequence>
<evidence type="ECO:0000256" key="1">
    <source>
        <dbReference type="SAM" id="Phobius"/>
    </source>
</evidence>
<feature type="transmembrane region" description="Helical" evidence="1">
    <location>
        <begin position="140"/>
        <end position="158"/>
    </location>
</feature>
<feature type="transmembrane region" description="Helical" evidence="1">
    <location>
        <begin position="170"/>
        <end position="192"/>
    </location>
</feature>
<accession>A0AA86V5D2</accession>
<comment type="caution">
    <text evidence="2">The sequence shown here is derived from an EMBL/GenBank/DDBJ whole genome shotgun (WGS) entry which is preliminary data.</text>
</comment>
<proteinExistence type="predicted"/>
<evidence type="ECO:0000313" key="3">
    <source>
        <dbReference type="EMBL" id="CAL5987984.1"/>
    </source>
</evidence>